<organism evidence="1 2">
    <name type="scientific">Barrientosiimonas humi</name>
    <dbReference type="NCBI Taxonomy" id="999931"/>
    <lineage>
        <taxon>Bacteria</taxon>
        <taxon>Bacillati</taxon>
        <taxon>Actinomycetota</taxon>
        <taxon>Actinomycetes</taxon>
        <taxon>Micrococcales</taxon>
        <taxon>Dermacoccaceae</taxon>
        <taxon>Barrientosiimonas</taxon>
    </lineage>
</organism>
<keyword evidence="2" id="KW-1185">Reference proteome</keyword>
<evidence type="ECO:0000313" key="2">
    <source>
        <dbReference type="Proteomes" id="UP000318336"/>
    </source>
</evidence>
<proteinExistence type="predicted"/>
<reference evidence="1 2" key="1">
    <citation type="submission" date="2019-06" db="EMBL/GenBank/DDBJ databases">
        <title>Sequencing the genomes of 1000 actinobacteria strains.</title>
        <authorList>
            <person name="Klenk H.-P."/>
        </authorList>
    </citation>
    <scope>NUCLEOTIDE SEQUENCE [LARGE SCALE GENOMIC DNA]</scope>
    <source>
        <strain evidence="1 2">DSM 24617</strain>
    </source>
</reference>
<comment type="caution">
    <text evidence="1">The sequence shown here is derived from an EMBL/GenBank/DDBJ whole genome shotgun (WGS) entry which is preliminary data.</text>
</comment>
<accession>A0A542XFC9</accession>
<dbReference type="Proteomes" id="UP000318336">
    <property type="component" value="Unassembled WGS sequence"/>
</dbReference>
<evidence type="ECO:0000313" key="1">
    <source>
        <dbReference type="EMBL" id="TQL34522.1"/>
    </source>
</evidence>
<protein>
    <submittedName>
        <fullName evidence="1">Uncharacterized protein</fullName>
    </submittedName>
</protein>
<dbReference type="EMBL" id="VFOK01000001">
    <property type="protein sequence ID" value="TQL34522.1"/>
    <property type="molecule type" value="Genomic_DNA"/>
</dbReference>
<dbReference type="AlphaFoldDB" id="A0A542XFC9"/>
<gene>
    <name evidence="1" type="ORF">FB554_2698</name>
</gene>
<name>A0A542XFC9_9MICO</name>
<sequence>MWSIDAPVGRSHPCRVVDFLLVFPSRDDAEAVADDLRDDDGFSEVRVVREALSGEDDSEDHEWAVYVGVNTIDDPTGAPARALAARFGALAEEHDGWLDEDVSPDRH</sequence>